<gene>
    <name evidence="2" type="ORF">SAMN04489727_0320</name>
</gene>
<keyword evidence="3" id="KW-1185">Reference proteome</keyword>
<sequence>MPGGKATIVGDVAVYGEQGGVKQGVAGTKVVLVSDGHCPVTAERTTDANGHFEFHDGRPGPTTSCTSCRRRAGRSSTRTRP</sequence>
<protein>
    <recommendedName>
        <fullName evidence="4">Carboxypeptidase regulatory-like domain-containing protein</fullName>
    </recommendedName>
</protein>
<feature type="region of interest" description="Disordered" evidence="1">
    <location>
        <begin position="48"/>
        <end position="81"/>
    </location>
</feature>
<dbReference type="EMBL" id="FNSO01000001">
    <property type="protein sequence ID" value="SEB30372.1"/>
    <property type="molecule type" value="Genomic_DNA"/>
</dbReference>
<evidence type="ECO:0000313" key="3">
    <source>
        <dbReference type="Proteomes" id="UP000199622"/>
    </source>
</evidence>
<evidence type="ECO:0000256" key="1">
    <source>
        <dbReference type="SAM" id="MobiDB-lite"/>
    </source>
</evidence>
<dbReference type="STRING" id="208445.SAMN04489727_0320"/>
<organism evidence="2 3">
    <name type="scientific">Amycolatopsis tolypomycina</name>
    <dbReference type="NCBI Taxonomy" id="208445"/>
    <lineage>
        <taxon>Bacteria</taxon>
        <taxon>Bacillati</taxon>
        <taxon>Actinomycetota</taxon>
        <taxon>Actinomycetes</taxon>
        <taxon>Pseudonocardiales</taxon>
        <taxon>Pseudonocardiaceae</taxon>
        <taxon>Amycolatopsis</taxon>
    </lineage>
</organism>
<dbReference type="RefSeq" id="WP_244170008.1">
    <property type="nucleotide sequence ID" value="NZ_FNSO01000001.1"/>
</dbReference>
<dbReference type="AlphaFoldDB" id="A0A1H4IAT6"/>
<evidence type="ECO:0000313" key="2">
    <source>
        <dbReference type="EMBL" id="SEB30372.1"/>
    </source>
</evidence>
<feature type="compositionally biased region" description="Basic and acidic residues" evidence="1">
    <location>
        <begin position="48"/>
        <end position="58"/>
    </location>
</feature>
<dbReference type="Proteomes" id="UP000199622">
    <property type="component" value="Unassembled WGS sequence"/>
</dbReference>
<feature type="compositionally biased region" description="Basic residues" evidence="1">
    <location>
        <begin position="68"/>
        <end position="81"/>
    </location>
</feature>
<proteinExistence type="predicted"/>
<reference evidence="3" key="1">
    <citation type="submission" date="2016-10" db="EMBL/GenBank/DDBJ databases">
        <authorList>
            <person name="Varghese N."/>
            <person name="Submissions S."/>
        </authorList>
    </citation>
    <scope>NUCLEOTIDE SEQUENCE [LARGE SCALE GENOMIC DNA]</scope>
    <source>
        <strain evidence="3">DSM 44544</strain>
    </source>
</reference>
<dbReference type="SUPFAM" id="SSF49478">
    <property type="entry name" value="Cna protein B-type domain"/>
    <property type="match status" value="1"/>
</dbReference>
<evidence type="ECO:0008006" key="4">
    <source>
        <dbReference type="Google" id="ProtNLM"/>
    </source>
</evidence>
<name>A0A1H4IAT6_9PSEU</name>
<accession>A0A1H4IAT6</accession>